<feature type="domain" description="HYDIN/VesB/CFA65-like Ig-like" evidence="6">
    <location>
        <begin position="282"/>
        <end position="361"/>
    </location>
</feature>
<dbReference type="AlphaFoldDB" id="A0A851FIB8"/>
<evidence type="ECO:0000313" key="8">
    <source>
        <dbReference type="Proteomes" id="UP000633448"/>
    </source>
</evidence>
<evidence type="ECO:0000256" key="3">
    <source>
        <dbReference type="ARBA" id="ARBA00022490"/>
    </source>
</evidence>
<evidence type="ECO:0000259" key="6">
    <source>
        <dbReference type="Pfam" id="PF22544"/>
    </source>
</evidence>
<feature type="domain" description="HYDIN/VesB/CFA65-like Ig-like" evidence="6">
    <location>
        <begin position="27"/>
        <end position="112"/>
    </location>
</feature>
<evidence type="ECO:0000256" key="1">
    <source>
        <dbReference type="ARBA" id="ARBA00004138"/>
    </source>
</evidence>
<dbReference type="PANTHER" id="PTHR23053:SF0">
    <property type="entry name" value="HYDROCEPHALUS-INDUCING PROTEIN HOMOLOG"/>
    <property type="match status" value="1"/>
</dbReference>
<dbReference type="Proteomes" id="UP000633448">
    <property type="component" value="Unassembled WGS sequence"/>
</dbReference>
<reference evidence="7" key="1">
    <citation type="submission" date="2019-10" db="EMBL/GenBank/DDBJ databases">
        <title>Bird 10,000 Genomes (B10K) Project - Family phase.</title>
        <authorList>
            <person name="Zhang G."/>
        </authorList>
    </citation>
    <scope>NUCLEOTIDE SEQUENCE</scope>
    <source>
        <strain evidence="7">B10K-DU-002-53</strain>
        <tissue evidence="7">Muscle</tissue>
    </source>
</reference>
<organism evidence="7 8">
    <name type="scientific">Pitta sordida</name>
    <name type="common">Hooded pitta</name>
    <dbReference type="NCBI Taxonomy" id="9163"/>
    <lineage>
        <taxon>Eukaryota</taxon>
        <taxon>Metazoa</taxon>
        <taxon>Chordata</taxon>
        <taxon>Craniata</taxon>
        <taxon>Vertebrata</taxon>
        <taxon>Euteleostomi</taxon>
        <taxon>Archelosauria</taxon>
        <taxon>Archosauria</taxon>
        <taxon>Dinosauria</taxon>
        <taxon>Saurischia</taxon>
        <taxon>Theropoda</taxon>
        <taxon>Coelurosauria</taxon>
        <taxon>Aves</taxon>
        <taxon>Neognathae</taxon>
        <taxon>Neoaves</taxon>
        <taxon>Telluraves</taxon>
        <taxon>Australaves</taxon>
        <taxon>Passeriformes</taxon>
        <taxon>Pittidae</taxon>
        <taxon>Pitta</taxon>
    </lineage>
</organism>
<comment type="caution">
    <text evidence="7">The sequence shown here is derived from an EMBL/GenBank/DDBJ whole genome shotgun (WGS) entry which is preliminary data.</text>
</comment>
<dbReference type="Gene3D" id="2.60.40.10">
    <property type="entry name" value="Immunoglobulins"/>
    <property type="match status" value="3"/>
</dbReference>
<dbReference type="OrthoDB" id="442692at2759"/>
<dbReference type="InterPro" id="IPR013783">
    <property type="entry name" value="Ig-like_fold"/>
</dbReference>
<accession>A0A851FIB8</accession>
<evidence type="ECO:0000256" key="4">
    <source>
        <dbReference type="ARBA" id="ARBA00023069"/>
    </source>
</evidence>
<feature type="non-terminal residue" evidence="7">
    <location>
        <position position="362"/>
    </location>
</feature>
<name>A0A851FIB8_PITSO</name>
<keyword evidence="4" id="KW-0969">Cilium</keyword>
<dbReference type="EMBL" id="WEKX01020325">
    <property type="protein sequence ID" value="NWI93945.1"/>
    <property type="molecule type" value="Genomic_DNA"/>
</dbReference>
<sequence length="362" mass="40803">QDYFHELLCITEREEFIVPIQAIGARPVMDFPEQLDFMSCPVNSSTQKTLFIRNSGNLEAHYQLSTQRPFIVTPAMGTLGIGETMEVTVEFHPLKTGDHSASLVVHFDTREAMRTRLLGRAVDVNIGLKKHSVKFEKTYCTLSNCKTVIIYNKSNIKAHFQWKTFSSEEDEYQQKLRLCQGLSRPAEAQAEDIMRGRYRRLSYLSRVCQSKMAKVQADPMLFSEDIFAIEPLEGEIGPNSCAEINVSFKPREAQVYKTVAYCAISGREARLPLSLRGEGIGPHLQLNFEKLDIGKVFVGTVHTYEAILVNKGLIDAPFKLIPPITAQGSCFTFLPQHGIIAPNGHQPIQICFRSVLLGEFRE</sequence>
<dbReference type="PANTHER" id="PTHR23053">
    <property type="entry name" value="DLEC1 DELETED IN LUNG AND ESOPHAGEAL CANCER 1"/>
    <property type="match status" value="1"/>
</dbReference>
<dbReference type="SUPFAM" id="SSF49354">
    <property type="entry name" value="PapD-like"/>
    <property type="match status" value="1"/>
</dbReference>
<keyword evidence="3" id="KW-0963">Cytoplasm</keyword>
<feature type="non-terminal residue" evidence="7">
    <location>
        <position position="1"/>
    </location>
</feature>
<evidence type="ECO:0000256" key="5">
    <source>
        <dbReference type="ARBA" id="ARBA00023273"/>
    </source>
</evidence>
<proteinExistence type="predicted"/>
<dbReference type="InterPro" id="IPR033305">
    <property type="entry name" value="Hydin-like"/>
</dbReference>
<evidence type="ECO:0000313" key="7">
    <source>
        <dbReference type="EMBL" id="NWI93945.1"/>
    </source>
</evidence>
<keyword evidence="5" id="KW-0966">Cell projection</keyword>
<dbReference type="GO" id="GO:1904158">
    <property type="term" value="P:axonemal central apparatus assembly"/>
    <property type="evidence" value="ECO:0007669"/>
    <property type="project" value="TreeGrafter"/>
</dbReference>
<dbReference type="InterPro" id="IPR008962">
    <property type="entry name" value="PapD-like_sf"/>
</dbReference>
<dbReference type="GO" id="GO:0005930">
    <property type="term" value="C:axoneme"/>
    <property type="evidence" value="ECO:0007669"/>
    <property type="project" value="TreeGrafter"/>
</dbReference>
<protein>
    <submittedName>
        <fullName evidence="7">HYDIN protein</fullName>
    </submittedName>
</protein>
<evidence type="ECO:0000256" key="2">
    <source>
        <dbReference type="ARBA" id="ARBA00004496"/>
    </source>
</evidence>
<comment type="subcellular location">
    <subcellularLocation>
        <location evidence="1">Cell projection</location>
        <location evidence="1">Cilium</location>
    </subcellularLocation>
    <subcellularLocation>
        <location evidence="2">Cytoplasm</location>
    </subcellularLocation>
</comment>
<keyword evidence="8" id="KW-1185">Reference proteome</keyword>
<gene>
    <name evidence="7" type="primary">Hydin_1</name>
    <name evidence="7" type="ORF">PITSOR_R04961</name>
</gene>
<dbReference type="InterPro" id="IPR053879">
    <property type="entry name" value="HYDIN_VesB_CFA65-like_Ig"/>
</dbReference>
<dbReference type="GO" id="GO:0003341">
    <property type="term" value="P:cilium movement"/>
    <property type="evidence" value="ECO:0007669"/>
    <property type="project" value="TreeGrafter"/>
</dbReference>
<dbReference type="Pfam" id="PF22544">
    <property type="entry name" value="HYDIN_VesB_CFA65-like_Ig"/>
    <property type="match status" value="2"/>
</dbReference>